<evidence type="ECO:0000313" key="2">
    <source>
        <dbReference type="Proteomes" id="UP000298663"/>
    </source>
</evidence>
<dbReference type="Proteomes" id="UP000298663">
    <property type="component" value="Unassembled WGS sequence"/>
</dbReference>
<comment type="caution">
    <text evidence="1">The sequence shown here is derived from an EMBL/GenBank/DDBJ whole genome shotgun (WGS) entry which is preliminary data.</text>
</comment>
<reference evidence="1 2" key="1">
    <citation type="journal article" date="2015" name="Genome Biol.">
        <title>Comparative genomics of Steinernema reveals deeply conserved gene regulatory networks.</title>
        <authorList>
            <person name="Dillman A.R."/>
            <person name="Macchietto M."/>
            <person name="Porter C.F."/>
            <person name="Rogers A."/>
            <person name="Williams B."/>
            <person name="Antoshechkin I."/>
            <person name="Lee M.M."/>
            <person name="Goodwin Z."/>
            <person name="Lu X."/>
            <person name="Lewis E.E."/>
            <person name="Goodrich-Blair H."/>
            <person name="Stock S.P."/>
            <person name="Adams B.J."/>
            <person name="Sternberg P.W."/>
            <person name="Mortazavi A."/>
        </authorList>
    </citation>
    <scope>NUCLEOTIDE SEQUENCE [LARGE SCALE GENOMIC DNA]</scope>
    <source>
        <strain evidence="1 2">ALL</strain>
    </source>
</reference>
<keyword evidence="2" id="KW-1185">Reference proteome</keyword>
<sequence>MDVNTFYWFTFPPNFVFAKISSSKRGYLRLPGSNKLRITHKQFSMWLLRHFLSMSPLNYSLVRACFHTIPAVLAINASCTSKLLNQ</sequence>
<proteinExistence type="predicted"/>
<gene>
    <name evidence="1" type="ORF">L596_013422</name>
</gene>
<name>A0A4U5P037_STECR</name>
<dbReference type="AlphaFoldDB" id="A0A4U5P037"/>
<organism evidence="1 2">
    <name type="scientific">Steinernema carpocapsae</name>
    <name type="common">Entomopathogenic nematode</name>
    <dbReference type="NCBI Taxonomy" id="34508"/>
    <lineage>
        <taxon>Eukaryota</taxon>
        <taxon>Metazoa</taxon>
        <taxon>Ecdysozoa</taxon>
        <taxon>Nematoda</taxon>
        <taxon>Chromadorea</taxon>
        <taxon>Rhabditida</taxon>
        <taxon>Tylenchina</taxon>
        <taxon>Panagrolaimomorpha</taxon>
        <taxon>Strongyloidoidea</taxon>
        <taxon>Steinernematidae</taxon>
        <taxon>Steinernema</taxon>
    </lineage>
</organism>
<protein>
    <submittedName>
        <fullName evidence="1">Uncharacterized protein</fullName>
    </submittedName>
</protein>
<dbReference type="EMBL" id="AZBU02000003">
    <property type="protein sequence ID" value="TKR89296.1"/>
    <property type="molecule type" value="Genomic_DNA"/>
</dbReference>
<evidence type="ECO:0000313" key="1">
    <source>
        <dbReference type="EMBL" id="TKR89296.1"/>
    </source>
</evidence>
<reference evidence="1 2" key="2">
    <citation type="journal article" date="2019" name="G3 (Bethesda)">
        <title>Hybrid Assembly of the Genome of the Entomopathogenic Nematode Steinernema carpocapsae Identifies the X-Chromosome.</title>
        <authorList>
            <person name="Serra L."/>
            <person name="Macchietto M."/>
            <person name="Macias-Munoz A."/>
            <person name="McGill C.J."/>
            <person name="Rodriguez I.M."/>
            <person name="Rodriguez B."/>
            <person name="Murad R."/>
            <person name="Mortazavi A."/>
        </authorList>
    </citation>
    <scope>NUCLEOTIDE SEQUENCE [LARGE SCALE GENOMIC DNA]</scope>
    <source>
        <strain evidence="1 2">ALL</strain>
    </source>
</reference>
<accession>A0A4U5P037</accession>